<gene>
    <name evidence="2" type="ORF">SAMN04489735_104410</name>
</gene>
<dbReference type="AlphaFoldDB" id="A0A1G8EHG4"/>
<dbReference type="Proteomes" id="UP000198956">
    <property type="component" value="Unassembled WGS sequence"/>
</dbReference>
<sequence length="54" mass="6112">MPSSKSVKPSSPTNNYTLPVRASAKKGRTLNLLYILLEPKEDIYEHYCMLEANV</sequence>
<proteinExistence type="predicted"/>
<feature type="compositionally biased region" description="Low complexity" evidence="1">
    <location>
        <begin position="1"/>
        <end position="12"/>
    </location>
</feature>
<evidence type="ECO:0000256" key="1">
    <source>
        <dbReference type="SAM" id="MobiDB-lite"/>
    </source>
</evidence>
<dbReference type="EMBL" id="FNDE01000044">
    <property type="protein sequence ID" value="SDH69271.1"/>
    <property type="molecule type" value="Genomic_DNA"/>
</dbReference>
<reference evidence="2 3" key="1">
    <citation type="submission" date="2016-10" db="EMBL/GenBank/DDBJ databases">
        <authorList>
            <person name="de Groot N.N."/>
        </authorList>
    </citation>
    <scope>NUCLEOTIDE SEQUENCE [LARGE SCALE GENOMIC DNA]</scope>
    <source>
        <strain evidence="2 3">L 420-91</strain>
    </source>
</reference>
<organism evidence="2 3">
    <name type="scientific">Aneurinibacillus thermoaerophilus</name>
    <dbReference type="NCBI Taxonomy" id="143495"/>
    <lineage>
        <taxon>Bacteria</taxon>
        <taxon>Bacillati</taxon>
        <taxon>Bacillota</taxon>
        <taxon>Bacilli</taxon>
        <taxon>Bacillales</taxon>
        <taxon>Paenibacillaceae</taxon>
        <taxon>Aneurinibacillus group</taxon>
        <taxon>Aneurinibacillus</taxon>
    </lineage>
</organism>
<evidence type="ECO:0000313" key="2">
    <source>
        <dbReference type="EMBL" id="SDH69271.1"/>
    </source>
</evidence>
<protein>
    <submittedName>
        <fullName evidence="2">Uncharacterized protein</fullName>
    </submittedName>
</protein>
<accession>A0A1G8EHG4</accession>
<feature type="region of interest" description="Disordered" evidence="1">
    <location>
        <begin position="1"/>
        <end position="20"/>
    </location>
</feature>
<evidence type="ECO:0000313" key="3">
    <source>
        <dbReference type="Proteomes" id="UP000198956"/>
    </source>
</evidence>
<name>A0A1G8EHG4_ANETH</name>